<reference evidence="2" key="2">
    <citation type="submission" date="2016-05" db="EMBL/GenBank/DDBJ databases">
        <title>Comparative analysis highlights variable genome content of wheat rusts and divergence of the mating loci.</title>
        <authorList>
            <person name="Cuomo C.A."/>
            <person name="Bakkeren G."/>
            <person name="Szabo L."/>
            <person name="Khalil H."/>
            <person name="Joly D."/>
            <person name="Goldberg J."/>
            <person name="Young S."/>
            <person name="Zeng Q."/>
            <person name="Fellers J."/>
        </authorList>
    </citation>
    <scope>NUCLEOTIDE SEQUENCE [LARGE SCALE GENOMIC DNA]</scope>
    <source>
        <strain evidence="2">1-1 BBBD Race 1</strain>
    </source>
</reference>
<feature type="compositionally biased region" description="Low complexity" evidence="1">
    <location>
        <begin position="128"/>
        <end position="139"/>
    </location>
</feature>
<feature type="compositionally biased region" description="Basic and acidic residues" evidence="1">
    <location>
        <begin position="55"/>
        <end position="70"/>
    </location>
</feature>
<dbReference type="EMBL" id="ADAS02000095">
    <property type="protein sequence ID" value="OAV90712.1"/>
    <property type="molecule type" value="Genomic_DNA"/>
</dbReference>
<dbReference type="OrthoDB" id="2507823at2759"/>
<sequence>MCSQAATASRRVRVSGRLALAGGCPTGGLDCWGCSNWRETSNIYVSEPWAVRKSCEEPPKTAQDDSRTIDPSRAVRPSSTGILRPLRSLRQLIPGTSRPKHTHQHHQPRTTTHRAHTHQSQNQKQHENGNGTESESESNQPDLMDHSISSVDLLPKALSPSTPSSRNRHHLLFNPTASPHPHWTPPPTSPKHTNKILSTHLTHPPSTPDRPKSALASNITRTQSVDLLGLYDHHTPRPPISRSKSTTAIHHRDQTDHQPQSAFSPSDDQPHHHHQQKHQSKATKSILKRPNSPSKGTRARFFSPRVLSDPTGDEESDGNEASWVDEHGNCRGREIIHEFQKDEPPMTRPKQQQTFNQPPQSPSPPRKTAPTPSSASTTRRHHHTPKFIIPEPIDLGIEPILPRHSTSPSPSPPSLPPASYLMNARAHRKSTQQRSVSNSLIFNAPDNLSNILDESGGFLVGNETTWTGGDSKEPSTELSIDLNHVAMMELLGKKNLAKLRPGSAFAKHTSTTRGSDCIMEEEEEEEEESVDVSGLARQLEDEKSVPTDNLALKDEQAPVNLRGSPDFSTTFESSKIHLPPLPTDRDELWKNSQPKEPMKKPASAPRAKRYSMSSVDHRILCERGEVQDEVTARLKKKIDSIKLSAQEEPRSVTKDDLFSELMSAPPPSLVSQGEKKTGRPVAAPPKAPKLQAPVPSSERRPTAAKRLSGPDVVAFPGGKPTEGKMTATNPVGKPRTSCISTSVVPVRAKRLSNIGIGLPPSTSAPAITPLVSKLSRPSTAALTGVRTKLKPSNNLGKPGLPSGSPKTMKSRSSLSTISLNSPRLRFHASPAKPSLLARPPPTTTTTTTTNASATTTTGTGTISKMASPTKSRNTLPVPGTTHTLPAPRPYSATTTSRSSLLDGPPPRPALPQPASLSGRPRTMPISSATTTTNSAIGRPPSSRICPPSAEGSRNTLTRQVKQTL</sequence>
<name>A0A180GEF4_PUCT1</name>
<protein>
    <submittedName>
        <fullName evidence="2 3">Uncharacterized protein</fullName>
    </submittedName>
</protein>
<feature type="compositionally biased region" description="Polar residues" evidence="1">
    <location>
        <begin position="862"/>
        <end position="874"/>
    </location>
</feature>
<feature type="compositionally biased region" description="Polar residues" evidence="1">
    <location>
        <begin position="349"/>
        <end position="358"/>
    </location>
</feature>
<feature type="compositionally biased region" description="Basic and acidic residues" evidence="1">
    <location>
        <begin position="641"/>
        <end position="657"/>
    </location>
</feature>
<proteinExistence type="predicted"/>
<feature type="compositionally biased region" description="Basic residues" evidence="1">
    <location>
        <begin position="271"/>
        <end position="281"/>
    </location>
</feature>
<evidence type="ECO:0000313" key="2">
    <source>
        <dbReference type="EMBL" id="OAV90712.1"/>
    </source>
</evidence>
<dbReference type="EnsemblFungi" id="PTTG_08084-t43_1">
    <property type="protein sequence ID" value="PTTG_08084-t43_1-p1"/>
    <property type="gene ID" value="PTTG_08084"/>
</dbReference>
<accession>A0A180GEF4</accession>
<organism evidence="2">
    <name type="scientific">Puccinia triticina (isolate 1-1 / race 1 (BBBD))</name>
    <name type="common">Brown leaf rust fungus</name>
    <dbReference type="NCBI Taxonomy" id="630390"/>
    <lineage>
        <taxon>Eukaryota</taxon>
        <taxon>Fungi</taxon>
        <taxon>Dikarya</taxon>
        <taxon>Basidiomycota</taxon>
        <taxon>Pucciniomycotina</taxon>
        <taxon>Pucciniomycetes</taxon>
        <taxon>Pucciniales</taxon>
        <taxon>Pucciniaceae</taxon>
        <taxon>Puccinia</taxon>
    </lineage>
</organism>
<evidence type="ECO:0000256" key="1">
    <source>
        <dbReference type="SAM" id="MobiDB-lite"/>
    </source>
</evidence>
<gene>
    <name evidence="2" type="ORF">PTTG_08084</name>
</gene>
<evidence type="ECO:0000313" key="3">
    <source>
        <dbReference type="EnsemblFungi" id="PTTG_08084-t43_1-p1"/>
    </source>
</evidence>
<feature type="region of interest" description="Disordered" evidence="1">
    <location>
        <begin position="55"/>
        <end position="215"/>
    </location>
</feature>
<feature type="compositionally biased region" description="Low complexity" evidence="1">
    <location>
        <begin position="810"/>
        <end position="821"/>
    </location>
</feature>
<feature type="region of interest" description="Disordered" evidence="1">
    <location>
        <begin position="340"/>
        <end position="419"/>
    </location>
</feature>
<feature type="region of interest" description="Disordered" evidence="1">
    <location>
        <begin position="227"/>
        <end position="325"/>
    </location>
</feature>
<reference evidence="3 4" key="3">
    <citation type="journal article" date="2017" name="G3 (Bethesda)">
        <title>Comparative analysis highlights variable genome content of wheat rusts and divergence of the mating loci.</title>
        <authorList>
            <person name="Cuomo C.A."/>
            <person name="Bakkeren G."/>
            <person name="Khalil H.B."/>
            <person name="Panwar V."/>
            <person name="Joly D."/>
            <person name="Linning R."/>
            <person name="Sakthikumar S."/>
            <person name="Song X."/>
            <person name="Adiconis X."/>
            <person name="Fan L."/>
            <person name="Goldberg J.M."/>
            <person name="Levin J.Z."/>
            <person name="Young S."/>
            <person name="Zeng Q."/>
            <person name="Anikster Y."/>
            <person name="Bruce M."/>
            <person name="Wang M."/>
            <person name="Yin C."/>
            <person name="McCallum B."/>
            <person name="Szabo L.J."/>
            <person name="Hulbert S."/>
            <person name="Chen X."/>
            <person name="Fellers J.P."/>
        </authorList>
    </citation>
    <scope>NUCLEOTIDE SEQUENCE</scope>
    <source>
        <strain evidence="3">isolate 1-1 / race 1 (BBBD)</strain>
        <strain evidence="4">Isolate 1-1 / race 1 (BBBD)</strain>
    </source>
</reference>
<feature type="compositionally biased region" description="Low complexity" evidence="1">
    <location>
        <begin position="368"/>
        <end position="377"/>
    </location>
</feature>
<dbReference type="AlphaFoldDB" id="A0A180GEF4"/>
<dbReference type="Proteomes" id="UP000005240">
    <property type="component" value="Unassembled WGS sequence"/>
</dbReference>
<keyword evidence="4" id="KW-1185">Reference proteome</keyword>
<feature type="compositionally biased region" description="Basic residues" evidence="1">
    <location>
        <begin position="98"/>
        <end position="117"/>
    </location>
</feature>
<evidence type="ECO:0000313" key="4">
    <source>
        <dbReference type="Proteomes" id="UP000005240"/>
    </source>
</evidence>
<feature type="compositionally biased region" description="Polar residues" evidence="1">
    <location>
        <begin position="951"/>
        <end position="964"/>
    </location>
</feature>
<feature type="region of interest" description="Disordered" evidence="1">
    <location>
        <begin position="506"/>
        <end position="545"/>
    </location>
</feature>
<reference evidence="2" key="1">
    <citation type="submission" date="2009-11" db="EMBL/GenBank/DDBJ databases">
        <authorList>
            <consortium name="The Broad Institute Genome Sequencing Platform"/>
            <person name="Ward D."/>
            <person name="Feldgarden M."/>
            <person name="Earl A."/>
            <person name="Young S.K."/>
            <person name="Zeng Q."/>
            <person name="Koehrsen M."/>
            <person name="Alvarado L."/>
            <person name="Berlin A."/>
            <person name="Bochicchio J."/>
            <person name="Borenstein D."/>
            <person name="Chapman S.B."/>
            <person name="Chen Z."/>
            <person name="Engels R."/>
            <person name="Freedman E."/>
            <person name="Gellesch M."/>
            <person name="Goldberg J."/>
            <person name="Griggs A."/>
            <person name="Gujja S."/>
            <person name="Heilman E."/>
            <person name="Heiman D."/>
            <person name="Hepburn T."/>
            <person name="Howarth C."/>
            <person name="Jen D."/>
            <person name="Larson L."/>
            <person name="Lewis B."/>
            <person name="Mehta T."/>
            <person name="Park D."/>
            <person name="Pearson M."/>
            <person name="Roberts A."/>
            <person name="Saif S."/>
            <person name="Shea T."/>
            <person name="Shenoy N."/>
            <person name="Sisk P."/>
            <person name="Stolte C."/>
            <person name="Sykes S."/>
            <person name="Thomson T."/>
            <person name="Walk T."/>
            <person name="White J."/>
            <person name="Yandava C."/>
            <person name="Izard J."/>
            <person name="Baranova O.V."/>
            <person name="Blanton J.M."/>
            <person name="Tanner A.C."/>
            <person name="Dewhirst F.E."/>
            <person name="Haas B."/>
            <person name="Nusbaum C."/>
            <person name="Birren B."/>
        </authorList>
    </citation>
    <scope>NUCLEOTIDE SEQUENCE [LARGE SCALE GENOMIC DNA]</scope>
    <source>
        <strain evidence="2">1-1 BBBD Race 1</strain>
    </source>
</reference>
<feature type="compositionally biased region" description="Acidic residues" evidence="1">
    <location>
        <begin position="518"/>
        <end position="530"/>
    </location>
</feature>
<reference evidence="3" key="4">
    <citation type="submission" date="2025-05" db="UniProtKB">
        <authorList>
            <consortium name="EnsemblFungi"/>
        </authorList>
    </citation>
    <scope>IDENTIFICATION</scope>
    <source>
        <strain evidence="3">isolate 1-1 / race 1 (BBBD)</strain>
    </source>
</reference>
<dbReference type="VEuPathDB" id="FungiDB:PTTG_08084"/>
<feature type="region of interest" description="Disordered" evidence="1">
    <location>
        <begin position="559"/>
        <end position="612"/>
    </location>
</feature>
<feature type="compositionally biased region" description="Low complexity" evidence="1">
    <location>
        <begin position="843"/>
        <end position="861"/>
    </location>
</feature>
<feature type="region of interest" description="Disordered" evidence="1">
    <location>
        <begin position="641"/>
        <end position="734"/>
    </location>
</feature>
<feature type="region of interest" description="Disordered" evidence="1">
    <location>
        <begin position="789"/>
        <end position="964"/>
    </location>
</feature>